<dbReference type="Proteomes" id="UP001234989">
    <property type="component" value="Chromosome 5"/>
</dbReference>
<protein>
    <submittedName>
        <fullName evidence="1">Uncharacterized protein</fullName>
    </submittedName>
</protein>
<organism evidence="1 2">
    <name type="scientific">Solanum verrucosum</name>
    <dbReference type="NCBI Taxonomy" id="315347"/>
    <lineage>
        <taxon>Eukaryota</taxon>
        <taxon>Viridiplantae</taxon>
        <taxon>Streptophyta</taxon>
        <taxon>Embryophyta</taxon>
        <taxon>Tracheophyta</taxon>
        <taxon>Spermatophyta</taxon>
        <taxon>Magnoliopsida</taxon>
        <taxon>eudicotyledons</taxon>
        <taxon>Gunneridae</taxon>
        <taxon>Pentapetalae</taxon>
        <taxon>asterids</taxon>
        <taxon>lamiids</taxon>
        <taxon>Solanales</taxon>
        <taxon>Solanaceae</taxon>
        <taxon>Solanoideae</taxon>
        <taxon>Solaneae</taxon>
        <taxon>Solanum</taxon>
    </lineage>
</organism>
<accession>A0AAF0QRJ5</accession>
<keyword evidence="2" id="KW-1185">Reference proteome</keyword>
<gene>
    <name evidence="1" type="ORF">MTR67_022257</name>
</gene>
<dbReference type="EMBL" id="CP133616">
    <property type="protein sequence ID" value="WMV28872.1"/>
    <property type="molecule type" value="Genomic_DNA"/>
</dbReference>
<sequence>MLVEGFSKHGKVLSLWDTYIDRIVARGHYTERAAAGILKTVVEVVQGPLETTSLPSQVTCGASFTEFFKAFVWVLYHDGVILYCNSVVLMILKNNETWSHESCMFLGQMGNSGKAANIVMVGEHGKRGQSSQPMGDTKLFRSEDNIPLLT</sequence>
<reference evidence="1" key="1">
    <citation type="submission" date="2023-08" db="EMBL/GenBank/DDBJ databases">
        <title>A de novo genome assembly of Solanum verrucosum Schlechtendal, a Mexican diploid species geographically isolated from the other diploid A-genome species in potato relatives.</title>
        <authorList>
            <person name="Hosaka K."/>
        </authorList>
    </citation>
    <scope>NUCLEOTIDE SEQUENCE</scope>
    <source>
        <tissue evidence="1">Young leaves</tissue>
    </source>
</reference>
<evidence type="ECO:0000313" key="2">
    <source>
        <dbReference type="Proteomes" id="UP001234989"/>
    </source>
</evidence>
<name>A0AAF0QRJ5_SOLVR</name>
<proteinExistence type="predicted"/>
<dbReference type="AlphaFoldDB" id="A0AAF0QRJ5"/>
<evidence type="ECO:0000313" key="1">
    <source>
        <dbReference type="EMBL" id="WMV28872.1"/>
    </source>
</evidence>